<keyword evidence="2" id="KW-1185">Reference proteome</keyword>
<dbReference type="SFLD" id="SFLDS00003">
    <property type="entry name" value="Haloacid_Dehalogenase"/>
    <property type="match status" value="1"/>
</dbReference>
<dbReference type="PANTHER" id="PTHR43434:SF19">
    <property type="entry name" value="PHOSPHONOACETALDEHYDE HYDROLASE"/>
    <property type="match status" value="1"/>
</dbReference>
<dbReference type="EMBL" id="SUME01000006">
    <property type="protein sequence ID" value="TJZ54970.1"/>
    <property type="molecule type" value="Genomic_DNA"/>
</dbReference>
<dbReference type="GO" id="GO:0008967">
    <property type="term" value="F:phosphoglycolate phosphatase activity"/>
    <property type="evidence" value="ECO:0007669"/>
    <property type="project" value="TreeGrafter"/>
</dbReference>
<sequence length="221" mass="24198">MVVCDMAGTTVDEDNLVYKTLHRAINRHGYAVSLEDVLAHGAGKEKKQAIESILTSTAEKVDPSVIELMFRDFLQLLDQAYQTAAISAQDNALDFFQALQKKNIRIVLNTGYNKHTAETLLQQLDWKVGRDIDALITADDVARNRPHPDMILFAMDQFGIESGQAVAKIGDSAVDIAEGQNAGCRFSIGITTGAHTVAQLSRANPSHIVDNLLEVLPLLEQ</sequence>
<dbReference type="InterPro" id="IPR022468">
    <property type="entry name" value="PhnX-like"/>
</dbReference>
<reference evidence="1 2" key="1">
    <citation type="submission" date="2019-04" db="EMBL/GenBank/DDBJ databases">
        <title>Sphingobacterium olei sp. nov., isolated from oil-contaminated soil.</title>
        <authorList>
            <person name="Liu B."/>
        </authorList>
    </citation>
    <scope>NUCLEOTIDE SEQUENCE [LARGE SCALE GENOMIC DNA]</scope>
    <source>
        <strain evidence="1 2">HAL-9</strain>
    </source>
</reference>
<dbReference type="Gene3D" id="3.40.50.1000">
    <property type="entry name" value="HAD superfamily/HAD-like"/>
    <property type="match status" value="1"/>
</dbReference>
<dbReference type="InterPro" id="IPR023214">
    <property type="entry name" value="HAD_sf"/>
</dbReference>
<accession>A0A4U0NL24</accession>
<dbReference type="OrthoDB" id="5504491at2"/>
<proteinExistence type="predicted"/>
<dbReference type="GO" id="GO:0005829">
    <property type="term" value="C:cytosol"/>
    <property type="evidence" value="ECO:0007669"/>
    <property type="project" value="TreeGrafter"/>
</dbReference>
<name>A0A4U0NL24_9SPHI</name>
<dbReference type="Pfam" id="PF13419">
    <property type="entry name" value="HAD_2"/>
    <property type="match status" value="1"/>
</dbReference>
<dbReference type="SFLD" id="SFLDG01129">
    <property type="entry name" value="C1.5:_HAD__Beta-PGM__Phosphata"/>
    <property type="match status" value="1"/>
</dbReference>
<dbReference type="InterPro" id="IPR041492">
    <property type="entry name" value="HAD_2"/>
</dbReference>
<dbReference type="AlphaFoldDB" id="A0A4U0NL24"/>
<evidence type="ECO:0000313" key="1">
    <source>
        <dbReference type="EMBL" id="TJZ54970.1"/>
    </source>
</evidence>
<dbReference type="SUPFAM" id="SSF56784">
    <property type="entry name" value="HAD-like"/>
    <property type="match status" value="1"/>
</dbReference>
<dbReference type="NCBIfam" id="TIGR03351">
    <property type="entry name" value="PhnX-like"/>
    <property type="match status" value="1"/>
</dbReference>
<protein>
    <submittedName>
        <fullName evidence="1">Phosphonatase-like hydrolase</fullName>
    </submittedName>
</protein>
<keyword evidence="1" id="KW-0378">Hydrolase</keyword>
<dbReference type="NCBIfam" id="TIGR01549">
    <property type="entry name" value="HAD-SF-IA-v1"/>
    <property type="match status" value="1"/>
</dbReference>
<dbReference type="InterPro" id="IPR050155">
    <property type="entry name" value="HAD-like_hydrolase_sf"/>
</dbReference>
<dbReference type="PANTHER" id="PTHR43434">
    <property type="entry name" value="PHOSPHOGLYCOLATE PHOSPHATASE"/>
    <property type="match status" value="1"/>
</dbReference>
<dbReference type="Proteomes" id="UP000306808">
    <property type="component" value="Unassembled WGS sequence"/>
</dbReference>
<comment type="caution">
    <text evidence="1">The sequence shown here is derived from an EMBL/GenBank/DDBJ whole genome shotgun (WGS) entry which is preliminary data.</text>
</comment>
<dbReference type="Gene3D" id="1.10.150.240">
    <property type="entry name" value="Putative phosphatase, domain 2"/>
    <property type="match status" value="1"/>
</dbReference>
<evidence type="ECO:0000313" key="2">
    <source>
        <dbReference type="Proteomes" id="UP000306808"/>
    </source>
</evidence>
<dbReference type="GO" id="GO:0006281">
    <property type="term" value="P:DNA repair"/>
    <property type="evidence" value="ECO:0007669"/>
    <property type="project" value="TreeGrafter"/>
</dbReference>
<gene>
    <name evidence="1" type="ORF">FAZ15_14865</name>
</gene>
<dbReference type="InterPro" id="IPR006439">
    <property type="entry name" value="HAD-SF_hydro_IA"/>
</dbReference>
<dbReference type="InterPro" id="IPR036412">
    <property type="entry name" value="HAD-like_sf"/>
</dbReference>
<dbReference type="InterPro" id="IPR023198">
    <property type="entry name" value="PGP-like_dom2"/>
</dbReference>
<organism evidence="1 2">
    <name type="scientific">Sphingobacterium olei</name>
    <dbReference type="NCBI Taxonomy" id="2571155"/>
    <lineage>
        <taxon>Bacteria</taxon>
        <taxon>Pseudomonadati</taxon>
        <taxon>Bacteroidota</taxon>
        <taxon>Sphingobacteriia</taxon>
        <taxon>Sphingobacteriales</taxon>
        <taxon>Sphingobacteriaceae</taxon>
        <taxon>Sphingobacterium</taxon>
    </lineage>
</organism>